<sequence>MTEPAPTLADLRREIDRIDEAMHRLLMERGEIIDRLIATKGTAQSGAAFRPDREASMMRALAERHRGLLPLDTAEGIWRVIIATFTYVQAPFSVHADISGGDAPMRDSARFHFGFTVPYRQHDAAPSVIAAVAASRGDLGLVRLDQGASAGAWWRRLEGTDAPKVIARLPFIERPDHPAGTPVLVVSRPLASPGAREVVLYSARLERWSGAAAEALAQLGGELVGSAGEAQGLSVLAALPGSLSPSQLAAALAPAGLGGRPVVEVGSHAARFSVGG</sequence>
<dbReference type="InterPro" id="IPR036263">
    <property type="entry name" value="Chorismate_II_sf"/>
</dbReference>
<dbReference type="Pfam" id="PF01817">
    <property type="entry name" value="CM_2"/>
    <property type="match status" value="1"/>
</dbReference>
<dbReference type="GO" id="GO:0046417">
    <property type="term" value="P:chorismate metabolic process"/>
    <property type="evidence" value="ECO:0007669"/>
    <property type="project" value="InterPro"/>
</dbReference>
<dbReference type="Gene3D" id="1.20.59.10">
    <property type="entry name" value="Chorismate mutase"/>
    <property type="match status" value="1"/>
</dbReference>
<evidence type="ECO:0000259" key="2">
    <source>
        <dbReference type="PROSITE" id="PS51168"/>
    </source>
</evidence>
<name>A0A849I5J6_9HYPH</name>
<protein>
    <recommendedName>
        <fullName evidence="1">chorismate mutase</fullName>
        <ecNumber evidence="1">5.4.99.5</ecNumber>
    </recommendedName>
</protein>
<evidence type="ECO:0000313" key="3">
    <source>
        <dbReference type="EMBL" id="NNM71370.1"/>
    </source>
</evidence>
<dbReference type="EMBL" id="JABEPP010000001">
    <property type="protein sequence ID" value="NNM71370.1"/>
    <property type="molecule type" value="Genomic_DNA"/>
</dbReference>
<feature type="domain" description="Chorismate mutase" evidence="2">
    <location>
        <begin position="2"/>
        <end position="93"/>
    </location>
</feature>
<accession>A0A849I5J6</accession>
<keyword evidence="4" id="KW-1185">Reference proteome</keyword>
<dbReference type="InterPro" id="IPR036979">
    <property type="entry name" value="CM_dom_sf"/>
</dbReference>
<reference evidence="3 4" key="1">
    <citation type="submission" date="2020-04" db="EMBL/GenBank/DDBJ databases">
        <title>Enterovirga sp. isolate from soil.</title>
        <authorList>
            <person name="Chea S."/>
            <person name="Kim D.-U."/>
        </authorList>
    </citation>
    <scope>NUCLEOTIDE SEQUENCE [LARGE SCALE GENOMIC DNA]</scope>
    <source>
        <strain evidence="3 4">DB1703</strain>
    </source>
</reference>
<dbReference type="Proteomes" id="UP000564885">
    <property type="component" value="Unassembled WGS sequence"/>
</dbReference>
<gene>
    <name evidence="3" type="ORF">HJG44_03035</name>
</gene>
<dbReference type="SUPFAM" id="SSF48600">
    <property type="entry name" value="Chorismate mutase II"/>
    <property type="match status" value="1"/>
</dbReference>
<dbReference type="NCBIfam" id="NF004698">
    <property type="entry name" value="PRK06034.1-4"/>
    <property type="match status" value="1"/>
</dbReference>
<dbReference type="PROSITE" id="PS51168">
    <property type="entry name" value="CHORISMATE_MUT_2"/>
    <property type="match status" value="1"/>
</dbReference>
<dbReference type="NCBIfam" id="NF004696">
    <property type="entry name" value="PRK06034.1-2"/>
    <property type="match status" value="1"/>
</dbReference>
<dbReference type="SMART" id="SM00830">
    <property type="entry name" value="CM_2"/>
    <property type="match status" value="1"/>
</dbReference>
<comment type="caution">
    <text evidence="3">The sequence shown here is derived from an EMBL/GenBank/DDBJ whole genome shotgun (WGS) entry which is preliminary data.</text>
</comment>
<organism evidence="3 4">
    <name type="scientific">Enterovirga aerilata</name>
    <dbReference type="NCBI Taxonomy" id="2730920"/>
    <lineage>
        <taxon>Bacteria</taxon>
        <taxon>Pseudomonadati</taxon>
        <taxon>Pseudomonadota</taxon>
        <taxon>Alphaproteobacteria</taxon>
        <taxon>Hyphomicrobiales</taxon>
        <taxon>Methylobacteriaceae</taxon>
        <taxon>Enterovirga</taxon>
    </lineage>
</organism>
<dbReference type="AlphaFoldDB" id="A0A849I5J6"/>
<dbReference type="RefSeq" id="WP_171216835.1">
    <property type="nucleotide sequence ID" value="NZ_JABEPP010000001.1"/>
</dbReference>
<proteinExistence type="predicted"/>
<dbReference type="EC" id="5.4.99.5" evidence="1"/>
<evidence type="ECO:0000313" key="4">
    <source>
        <dbReference type="Proteomes" id="UP000564885"/>
    </source>
</evidence>
<evidence type="ECO:0000256" key="1">
    <source>
        <dbReference type="ARBA" id="ARBA00012404"/>
    </source>
</evidence>
<dbReference type="GO" id="GO:0004106">
    <property type="term" value="F:chorismate mutase activity"/>
    <property type="evidence" value="ECO:0007669"/>
    <property type="project" value="UniProtKB-EC"/>
</dbReference>
<dbReference type="InterPro" id="IPR002701">
    <property type="entry name" value="CM_II_prokaryot"/>
</dbReference>